<proteinExistence type="predicted"/>
<evidence type="ECO:0008006" key="3">
    <source>
        <dbReference type="Google" id="ProtNLM"/>
    </source>
</evidence>
<accession>A0A2M7V224</accession>
<dbReference type="Proteomes" id="UP000230078">
    <property type="component" value="Unassembled WGS sequence"/>
</dbReference>
<reference evidence="2" key="1">
    <citation type="submission" date="2017-09" db="EMBL/GenBank/DDBJ databases">
        <title>Depth-based differentiation of microbial function through sediment-hosted aquifers and enrichment of novel symbionts in the deep terrestrial subsurface.</title>
        <authorList>
            <person name="Probst A.J."/>
            <person name="Ladd B."/>
            <person name="Jarett J.K."/>
            <person name="Geller-Mcgrath D.E."/>
            <person name="Sieber C.M.K."/>
            <person name="Emerson J.B."/>
            <person name="Anantharaman K."/>
            <person name="Thomas B.C."/>
            <person name="Malmstrom R."/>
            <person name="Stieglmeier M."/>
            <person name="Klingl A."/>
            <person name="Woyke T."/>
            <person name="Ryan C.M."/>
            <person name="Banfield J.F."/>
        </authorList>
    </citation>
    <scope>NUCLEOTIDE SEQUENCE [LARGE SCALE GENOMIC DNA]</scope>
</reference>
<evidence type="ECO:0000313" key="2">
    <source>
        <dbReference type="Proteomes" id="UP000230078"/>
    </source>
</evidence>
<feature type="non-terminal residue" evidence="1">
    <location>
        <position position="154"/>
    </location>
</feature>
<comment type="caution">
    <text evidence="1">The sequence shown here is derived from an EMBL/GenBank/DDBJ whole genome shotgun (WGS) entry which is preliminary data.</text>
</comment>
<name>A0A2M7V224_9BACT</name>
<dbReference type="EMBL" id="PFPI01000059">
    <property type="protein sequence ID" value="PIZ92456.1"/>
    <property type="molecule type" value="Genomic_DNA"/>
</dbReference>
<organism evidence="1 2">
    <name type="scientific">Candidatus Magasanikbacteria bacterium CG_4_10_14_0_2_um_filter_41_31</name>
    <dbReference type="NCBI Taxonomy" id="1974639"/>
    <lineage>
        <taxon>Bacteria</taxon>
        <taxon>Candidatus Magasanikiibacteriota</taxon>
    </lineage>
</organism>
<evidence type="ECO:0000313" key="1">
    <source>
        <dbReference type="EMBL" id="PIZ92456.1"/>
    </source>
</evidence>
<sequence length="154" mass="17457">MKPTVYITGGSKNPSGGTKVMNELTNLFIEKGFESYAVTSDDSGPASFLENPAPTLSINEYENGLKEDDITIDFWPTKRFFNISSRKKNKRRVFWQHGASIPIGNEFAGEDVFKKGNPYTHHWNVSSACADYIEYAYDLKNIDIVHPFFDTDIM</sequence>
<gene>
    <name evidence="1" type="ORF">COX83_04205</name>
</gene>
<dbReference type="AlphaFoldDB" id="A0A2M7V224"/>
<protein>
    <recommendedName>
        <fullName evidence="3">Glycosyl transferase family 1</fullName>
    </recommendedName>
</protein>